<evidence type="ECO:0000256" key="9">
    <source>
        <dbReference type="SAM" id="MobiDB-lite"/>
    </source>
</evidence>
<dbReference type="GO" id="GO:0070411">
    <property type="term" value="F:I-SMAD binding"/>
    <property type="evidence" value="ECO:0007669"/>
    <property type="project" value="TreeGrafter"/>
</dbReference>
<feature type="compositionally biased region" description="Low complexity" evidence="9">
    <location>
        <begin position="434"/>
        <end position="443"/>
    </location>
</feature>
<evidence type="ECO:0000256" key="2">
    <source>
        <dbReference type="ARBA" id="ARBA00022490"/>
    </source>
</evidence>
<reference evidence="14" key="3">
    <citation type="submission" date="2020-10" db="UniProtKB">
        <authorList>
            <consortium name="WormBaseParasite"/>
        </authorList>
    </citation>
    <scope>IDENTIFICATION</scope>
</reference>
<evidence type="ECO:0000256" key="6">
    <source>
        <dbReference type="ARBA" id="ARBA00023163"/>
    </source>
</evidence>
<dbReference type="InterPro" id="IPR017855">
    <property type="entry name" value="SMAD-like_dom_sf"/>
</dbReference>
<dbReference type="Proteomes" id="UP000492820">
    <property type="component" value="Unassembled WGS sequence"/>
</dbReference>
<accession>A0A068WJL1</accession>
<dbReference type="WBParaSite" id="EgrG_001054200">
    <property type="protein sequence ID" value="EgrG_001054200"/>
    <property type="gene ID" value="EgrG_001054200"/>
</dbReference>
<evidence type="ECO:0000256" key="8">
    <source>
        <dbReference type="RuleBase" id="RU361195"/>
    </source>
</evidence>
<proteinExistence type="inferred from homology"/>
<protein>
    <recommendedName>
        <fullName evidence="8">Mothers against decapentaplegic homolog</fullName>
        <shortName evidence="8">MAD homolog</shortName>
        <shortName evidence="8">Mothers against DPP homolog</shortName>
    </recommendedName>
    <alternativeName>
        <fullName evidence="8">SMAD family member</fullName>
    </alternativeName>
</protein>
<keyword evidence="2 8" id="KW-0963">Cytoplasm</keyword>
<evidence type="ECO:0000256" key="7">
    <source>
        <dbReference type="ARBA" id="ARBA00023242"/>
    </source>
</evidence>
<dbReference type="InterPro" id="IPR008984">
    <property type="entry name" value="SMAD_FHA_dom_sf"/>
</dbReference>
<gene>
    <name evidence="12" type="ORF">EgrG_001054200</name>
</gene>
<organism evidence="12">
    <name type="scientific">Echinococcus granulosus</name>
    <name type="common">Hydatid tapeworm</name>
    <dbReference type="NCBI Taxonomy" id="6210"/>
    <lineage>
        <taxon>Eukaryota</taxon>
        <taxon>Metazoa</taxon>
        <taxon>Spiralia</taxon>
        <taxon>Lophotrochozoa</taxon>
        <taxon>Platyhelminthes</taxon>
        <taxon>Cestoda</taxon>
        <taxon>Eucestoda</taxon>
        <taxon>Cyclophyllidea</taxon>
        <taxon>Taeniidae</taxon>
        <taxon>Echinococcus</taxon>
        <taxon>Echinococcus granulosus group</taxon>
    </lineage>
</organism>
<keyword evidence="3" id="KW-0479">Metal-binding</keyword>
<dbReference type="SUPFAM" id="SSF49879">
    <property type="entry name" value="SMAD/FHA domain"/>
    <property type="match status" value="1"/>
</dbReference>
<dbReference type="GO" id="GO:0000978">
    <property type="term" value="F:RNA polymerase II cis-regulatory region sequence-specific DNA binding"/>
    <property type="evidence" value="ECO:0007669"/>
    <property type="project" value="TreeGrafter"/>
</dbReference>
<evidence type="ECO:0000256" key="1">
    <source>
        <dbReference type="ARBA" id="ARBA00005545"/>
    </source>
</evidence>
<dbReference type="InterPro" id="IPR003619">
    <property type="entry name" value="MAD_homology1_Dwarfin-type"/>
</dbReference>
<dbReference type="GO" id="GO:0045944">
    <property type="term" value="P:positive regulation of transcription by RNA polymerase II"/>
    <property type="evidence" value="ECO:0007669"/>
    <property type="project" value="TreeGrafter"/>
</dbReference>
<dbReference type="Gene3D" id="2.60.200.10">
    <property type="match status" value="1"/>
</dbReference>
<keyword evidence="6 8" id="KW-0804">Transcription</keyword>
<dbReference type="SMART" id="SM00523">
    <property type="entry name" value="DWA"/>
    <property type="match status" value="1"/>
</dbReference>
<dbReference type="GO" id="GO:0000981">
    <property type="term" value="F:DNA-binding transcription factor activity, RNA polymerase II-specific"/>
    <property type="evidence" value="ECO:0007669"/>
    <property type="project" value="TreeGrafter"/>
</dbReference>
<keyword evidence="5 8" id="KW-0805">Transcription regulation</keyword>
<dbReference type="Pfam" id="PF03165">
    <property type="entry name" value="MH1"/>
    <property type="match status" value="1"/>
</dbReference>
<dbReference type="InterPro" id="IPR036578">
    <property type="entry name" value="SMAD_MH1_sf"/>
</dbReference>
<name>A0A068WJL1_ECHGR</name>
<keyword evidence="7 8" id="KW-0539">Nucleus</keyword>
<dbReference type="GO" id="GO:0060395">
    <property type="term" value="P:SMAD protein signal transduction"/>
    <property type="evidence" value="ECO:0007669"/>
    <property type="project" value="TreeGrafter"/>
</dbReference>
<dbReference type="EMBL" id="LK028577">
    <property type="protein sequence ID" value="CDS17774.1"/>
    <property type="molecule type" value="Genomic_DNA"/>
</dbReference>
<dbReference type="GO" id="GO:0046872">
    <property type="term" value="F:metal ion binding"/>
    <property type="evidence" value="ECO:0007669"/>
    <property type="project" value="UniProtKB-KW"/>
</dbReference>
<feature type="domain" description="MH2" evidence="11">
    <location>
        <begin position="491"/>
        <end position="684"/>
    </location>
</feature>
<dbReference type="CDD" id="cd10491">
    <property type="entry name" value="MH1_SMAD_2_3"/>
    <property type="match status" value="1"/>
</dbReference>
<evidence type="ECO:0000313" key="12">
    <source>
        <dbReference type="EMBL" id="CDS17774.1"/>
    </source>
</evidence>
<dbReference type="GO" id="GO:0030154">
    <property type="term" value="P:cell differentiation"/>
    <property type="evidence" value="ECO:0007669"/>
    <property type="project" value="TreeGrafter"/>
</dbReference>
<dbReference type="Pfam" id="PF03166">
    <property type="entry name" value="MH2"/>
    <property type="match status" value="1"/>
</dbReference>
<dbReference type="OrthoDB" id="5794312at2759"/>
<dbReference type="GO" id="GO:0032924">
    <property type="term" value="P:activin receptor signaling pathway"/>
    <property type="evidence" value="ECO:0007669"/>
    <property type="project" value="TreeGrafter"/>
</dbReference>
<dbReference type="InterPro" id="IPR001132">
    <property type="entry name" value="SMAD_dom_Dwarfin-type"/>
</dbReference>
<comment type="subcellular location">
    <subcellularLocation>
        <location evidence="8">Cytoplasm</location>
    </subcellularLocation>
    <subcellularLocation>
        <location evidence="8">Nucleus</location>
    </subcellularLocation>
</comment>
<dbReference type="SUPFAM" id="SSF56366">
    <property type="entry name" value="SMAD MH1 domain"/>
    <property type="match status" value="1"/>
</dbReference>
<feature type="domain" description="MH1" evidence="10">
    <location>
        <begin position="33"/>
        <end position="158"/>
    </location>
</feature>
<dbReference type="InterPro" id="IPR013019">
    <property type="entry name" value="MAD_homology_MH1"/>
</dbReference>
<sequence length="798" mass="86474">MAKNALFIRNKQLRLLHQGLTFRTMSLFVTPLPVVKRLISYIKEGSDKEEKWKEKAVKSLVKRLKKGNQLDELERAIVNQDSLTRCVTIPRSLDGRLQVAQKKGLPHVFYCQLWRWPDLHTQHELRPVENCRYSFQAKRDEVCINPYHYRRIENPIIPPIMVPRAPHPPSQASMNGADGMGSYGHHHHHHAAYRAGMSQRLGGAAAGGASRHTMMDYTSGGAGGGSAAAAAAAYRTGAPTQAGLMAPPPPSASLPQTPYGDTPSSSHHLTSLTALLNSSTAAGCCKFEEEMDTSGSMLGTGMAPPCVTLDENADHEVLGGTPHVVFSTPLVSSGMDPSYRSSGDDSTTQSSSPHTGSMLSYLSHGLKNSMAIKPSPPSTSSPPLTSSTNCSKTTGAGTGKLEEGGESSAGPADTTDALSCTAPGSSSSGGGSGDATSTGGLDSRSPGALSRDENCLSEDNDTMDTGLDTLNDITIDDSAHTSVAYQEPDCWCSVYYYETNTRVGDTFYCASPCLTVDGFTDPSRENRFCLGLLSNVNRGHQIELTRRHIGHGVALYYIGGEVFAECLSDSAIFVQSPNCNHMYNWHPATVCKIPPGCNLKIFNNQHFAALLKESVNNGFEAVYALTNMCTIRISFVKGWGAEYRRQTVTSTPCWIELHLNGPLQWLDRVLSQMGSPNHPCTSAYCFHHLLPLLPPPRAIQCLTAPCFFPTLVANAFRFFLDCFFLPNRRNCFHISPSAPSLGNRAYTCTYVCVFECGPDSSTRVGLCASSVSARFLYDSTFLSPLCHTHILPLFLCIL</sequence>
<dbReference type="AlphaFoldDB" id="A0A068WJL1"/>
<comment type="similarity">
    <text evidence="1 8">Belongs to the dwarfin/SMAD family.</text>
</comment>
<dbReference type="SMART" id="SM00524">
    <property type="entry name" value="DWB"/>
    <property type="match status" value="1"/>
</dbReference>
<evidence type="ECO:0000256" key="5">
    <source>
        <dbReference type="ARBA" id="ARBA00023015"/>
    </source>
</evidence>
<evidence type="ECO:0000259" key="11">
    <source>
        <dbReference type="PROSITE" id="PS51076"/>
    </source>
</evidence>
<feature type="region of interest" description="Disordered" evidence="9">
    <location>
        <begin position="240"/>
        <end position="268"/>
    </location>
</feature>
<dbReference type="InterPro" id="IPR013790">
    <property type="entry name" value="Dwarfin"/>
</dbReference>
<dbReference type="PROSITE" id="PS51075">
    <property type="entry name" value="MH1"/>
    <property type="match status" value="1"/>
</dbReference>
<dbReference type="PANTHER" id="PTHR13703">
    <property type="entry name" value="SMAD"/>
    <property type="match status" value="1"/>
</dbReference>
<dbReference type="GO" id="GO:0071144">
    <property type="term" value="C:heteromeric SMAD protein complex"/>
    <property type="evidence" value="ECO:0007669"/>
    <property type="project" value="TreeGrafter"/>
</dbReference>
<dbReference type="Gene3D" id="3.90.520.10">
    <property type="entry name" value="SMAD MH1 domain"/>
    <property type="match status" value="1"/>
</dbReference>
<reference evidence="12 13" key="1">
    <citation type="journal article" date="2013" name="Nature">
        <title>The genomes of four tapeworm species reveal adaptations to parasitism.</title>
        <authorList>
            <person name="Tsai I.J."/>
            <person name="Zarowiecki M."/>
            <person name="Holroyd N."/>
            <person name="Garciarrubio A."/>
            <person name="Sanchez-Flores A."/>
            <person name="Brooks K.L."/>
            <person name="Tracey A."/>
            <person name="Bobes R.J."/>
            <person name="Fragoso G."/>
            <person name="Sciutto E."/>
            <person name="Aslett M."/>
            <person name="Beasley H."/>
            <person name="Bennett H.M."/>
            <person name="Cai J."/>
            <person name="Camicia F."/>
            <person name="Clark R."/>
            <person name="Cucher M."/>
            <person name="De Silva N."/>
            <person name="Day T.A."/>
            <person name="Deplazes P."/>
            <person name="Estrada K."/>
            <person name="Fernandez C."/>
            <person name="Holland P.W."/>
            <person name="Hou J."/>
            <person name="Hu S."/>
            <person name="Huckvale T."/>
            <person name="Hung S.S."/>
            <person name="Kamenetzky L."/>
            <person name="Keane J.A."/>
            <person name="Kiss F."/>
            <person name="Koziol U."/>
            <person name="Lambert O."/>
            <person name="Liu K."/>
            <person name="Luo X."/>
            <person name="Luo Y."/>
            <person name="Macchiaroli N."/>
            <person name="Nichol S."/>
            <person name="Paps J."/>
            <person name="Parkinson J."/>
            <person name="Pouchkina-Stantcheva N."/>
            <person name="Riddiford N."/>
            <person name="Rosenzvit M."/>
            <person name="Salinas G."/>
            <person name="Wasmuth J.D."/>
            <person name="Zamanian M."/>
            <person name="Zheng Y."/>
            <person name="Cai X."/>
            <person name="Soberon X."/>
            <person name="Olson P.D."/>
            <person name="Laclette J.P."/>
            <person name="Brehm K."/>
            <person name="Berriman M."/>
            <person name="Garciarrubio A."/>
            <person name="Bobes R.J."/>
            <person name="Fragoso G."/>
            <person name="Sanchez-Flores A."/>
            <person name="Estrada K."/>
            <person name="Cevallos M.A."/>
            <person name="Morett E."/>
            <person name="Gonzalez V."/>
            <person name="Portillo T."/>
            <person name="Ochoa-Leyva A."/>
            <person name="Jose M.V."/>
            <person name="Sciutto E."/>
            <person name="Landa A."/>
            <person name="Jimenez L."/>
            <person name="Valdes V."/>
            <person name="Carrero J.C."/>
            <person name="Larralde C."/>
            <person name="Morales-Montor J."/>
            <person name="Limon-Lason J."/>
            <person name="Soberon X."/>
            <person name="Laclette J.P."/>
        </authorList>
    </citation>
    <scope>NUCLEOTIDE SEQUENCE [LARGE SCALE GENOMIC DNA]</scope>
</reference>
<dbReference type="PROSITE" id="PS51076">
    <property type="entry name" value="MH2"/>
    <property type="match status" value="1"/>
</dbReference>
<evidence type="ECO:0000313" key="13">
    <source>
        <dbReference type="Proteomes" id="UP000492820"/>
    </source>
</evidence>
<evidence type="ECO:0000313" key="14">
    <source>
        <dbReference type="WBParaSite" id="EgrG_001054200"/>
    </source>
</evidence>
<reference evidence="12" key="2">
    <citation type="submission" date="2014-06" db="EMBL/GenBank/DDBJ databases">
        <authorList>
            <person name="Aslett M."/>
        </authorList>
    </citation>
    <scope>NUCLEOTIDE SEQUENCE</scope>
</reference>
<dbReference type="PANTHER" id="PTHR13703:SF25">
    <property type="entry name" value="MOTHERS AGAINST DECAPENTAPLEGIC HOMOLOG"/>
    <property type="match status" value="1"/>
</dbReference>
<evidence type="ECO:0000256" key="4">
    <source>
        <dbReference type="ARBA" id="ARBA00022833"/>
    </source>
</evidence>
<dbReference type="FunFam" id="2.60.200.10:FF:000001">
    <property type="entry name" value="Mothers against decapentaplegic homolog"/>
    <property type="match status" value="1"/>
</dbReference>
<dbReference type="GO" id="GO:0005737">
    <property type="term" value="C:cytoplasm"/>
    <property type="evidence" value="ECO:0007669"/>
    <property type="project" value="UniProtKB-SubCell"/>
</dbReference>
<feature type="region of interest" description="Disordered" evidence="9">
    <location>
        <begin position="334"/>
        <end position="463"/>
    </location>
</feature>
<dbReference type="GO" id="GO:0009653">
    <property type="term" value="P:anatomical structure morphogenesis"/>
    <property type="evidence" value="ECO:0007669"/>
    <property type="project" value="TreeGrafter"/>
</dbReference>
<evidence type="ECO:0000256" key="3">
    <source>
        <dbReference type="ARBA" id="ARBA00022723"/>
    </source>
</evidence>
<evidence type="ECO:0000259" key="10">
    <source>
        <dbReference type="PROSITE" id="PS51075"/>
    </source>
</evidence>
<keyword evidence="4" id="KW-0862">Zinc</keyword>